<accession>A0AAX4KEP3</accession>
<feature type="compositionally biased region" description="Low complexity" evidence="1">
    <location>
        <begin position="24"/>
        <end position="41"/>
    </location>
</feature>
<dbReference type="AlphaFoldDB" id="A0AAX4KEP3"/>
<evidence type="ECO:0000313" key="3">
    <source>
        <dbReference type="Proteomes" id="UP001358614"/>
    </source>
</evidence>
<dbReference type="RefSeq" id="XP_066082129.1">
    <property type="nucleotide sequence ID" value="XM_066226032.1"/>
</dbReference>
<sequence>MTATAQSFATPPRYQLSDVQPAESSNYPTSTTTTTGKSTRTQPGELMYRMISNMGYPATHQPAPASPASSASKMANTDVTLYLNTPDKLMSWWSQRPSLSTTEPQTYRHLELSFDLKWFRTHPKLFTKIFTSPYSTKNVPLAHLHSVRLTTRGVNFFMLDQKPIIDQKGIEQYTERLAITLHHTLSVLLRVLVDQDGPQNFTWVDGNNQFLKVYNKIRGNSSKVKLTKNQTPTGLHRWINTSTWYFPYLIRPTWYFNGSGKDEEEKAPIKYMSIPAEGLHKYIKGVTMNTIIGDIIRNEEEGEEAIIEIRGKIPRGKEKYVKELKETLRIVDEKGIIVLVFVNEKEL</sequence>
<dbReference type="GeneID" id="91101032"/>
<dbReference type="KEGG" id="ker:91101032"/>
<evidence type="ECO:0000256" key="1">
    <source>
        <dbReference type="SAM" id="MobiDB-lite"/>
    </source>
</evidence>
<protein>
    <submittedName>
        <fullName evidence="2">Uncharacterized protein</fullName>
    </submittedName>
</protein>
<gene>
    <name evidence="2" type="ORF">V865_002228</name>
</gene>
<feature type="region of interest" description="Disordered" evidence="1">
    <location>
        <begin position="1"/>
        <end position="43"/>
    </location>
</feature>
<proteinExistence type="predicted"/>
<evidence type="ECO:0000313" key="2">
    <source>
        <dbReference type="EMBL" id="WWD04162.1"/>
    </source>
</evidence>
<reference evidence="2 3" key="1">
    <citation type="submission" date="2024-01" db="EMBL/GenBank/DDBJ databases">
        <title>Comparative genomics of Cryptococcus and Kwoniella reveals pathogenesis evolution and contrasting modes of karyotype evolution via chromosome fusion or intercentromeric recombination.</title>
        <authorList>
            <person name="Coelho M.A."/>
            <person name="David-Palma M."/>
            <person name="Shea T."/>
            <person name="Bowers K."/>
            <person name="McGinley-Smith S."/>
            <person name="Mohammad A.W."/>
            <person name="Gnirke A."/>
            <person name="Yurkov A.M."/>
            <person name="Nowrousian M."/>
            <person name="Sun S."/>
            <person name="Cuomo C.A."/>
            <person name="Heitman J."/>
        </authorList>
    </citation>
    <scope>NUCLEOTIDE SEQUENCE [LARGE SCALE GENOMIC DNA]</scope>
    <source>
        <strain evidence="2 3">PYCC6329</strain>
    </source>
</reference>
<name>A0AAX4KEP3_9TREE</name>
<dbReference type="Proteomes" id="UP001358614">
    <property type="component" value="Chromosome 1"/>
</dbReference>
<organism evidence="2 3">
    <name type="scientific">Kwoniella europaea PYCC6329</name>
    <dbReference type="NCBI Taxonomy" id="1423913"/>
    <lineage>
        <taxon>Eukaryota</taxon>
        <taxon>Fungi</taxon>
        <taxon>Dikarya</taxon>
        <taxon>Basidiomycota</taxon>
        <taxon>Agaricomycotina</taxon>
        <taxon>Tremellomycetes</taxon>
        <taxon>Tremellales</taxon>
        <taxon>Cryptococcaceae</taxon>
        <taxon>Kwoniella</taxon>
    </lineage>
</organism>
<keyword evidence="3" id="KW-1185">Reference proteome</keyword>
<dbReference type="EMBL" id="CP144089">
    <property type="protein sequence ID" value="WWD04162.1"/>
    <property type="molecule type" value="Genomic_DNA"/>
</dbReference>